<proteinExistence type="predicted"/>
<reference evidence="1 2" key="1">
    <citation type="journal article" date="2019" name="Indoor Air">
        <title>Impacts of indoor surface finishes on bacterial viability.</title>
        <authorList>
            <person name="Hu J."/>
            <person name="Maamar S.B."/>
            <person name="Glawe A.J."/>
            <person name="Gottel N."/>
            <person name="Gilbert J.A."/>
            <person name="Hartmann E.M."/>
        </authorList>
    </citation>
    <scope>NUCLEOTIDE SEQUENCE [LARGE SCALE GENOMIC DNA]</scope>
    <source>
        <strain evidence="1 2">AF060A6</strain>
    </source>
</reference>
<dbReference type="EMBL" id="SLUB01000026">
    <property type="protein sequence ID" value="THE11645.1"/>
    <property type="molecule type" value="Genomic_DNA"/>
</dbReference>
<dbReference type="Proteomes" id="UP000306477">
    <property type="component" value="Unassembled WGS sequence"/>
</dbReference>
<protein>
    <submittedName>
        <fullName evidence="1">Uncharacterized protein</fullName>
    </submittedName>
</protein>
<name>A0A4S3PQX0_9BACI</name>
<dbReference type="AlphaFoldDB" id="A0A4S3PQX0"/>
<evidence type="ECO:0000313" key="2">
    <source>
        <dbReference type="Proteomes" id="UP000306477"/>
    </source>
</evidence>
<comment type="caution">
    <text evidence="1">The sequence shown here is derived from an EMBL/GenBank/DDBJ whole genome shotgun (WGS) entry which is preliminary data.</text>
</comment>
<evidence type="ECO:0000313" key="1">
    <source>
        <dbReference type="EMBL" id="THE11645.1"/>
    </source>
</evidence>
<accession>A0A4S3PQX0</accession>
<keyword evidence="2" id="KW-1185">Reference proteome</keyword>
<gene>
    <name evidence="1" type="ORF">E1I69_14255</name>
</gene>
<dbReference type="OrthoDB" id="2454533at2"/>
<sequence>MEFEIYSGRSLHIGIIGEKPKIKEDNVRFTNIDFTDLQNVDHYDAIFITKKNLKEADKPQYATVYNNSPLPFLFIETPKSYVPFIYEDASFENFPDVDSGVYAYLYDSKSEQYWGYGLYNDEVNEQNIQDVYSRVFKTIEELSMEN</sequence>
<organism evidence="1 2">
    <name type="scientific">Bacillus timonensis</name>
    <dbReference type="NCBI Taxonomy" id="1033734"/>
    <lineage>
        <taxon>Bacteria</taxon>
        <taxon>Bacillati</taxon>
        <taxon>Bacillota</taxon>
        <taxon>Bacilli</taxon>
        <taxon>Bacillales</taxon>
        <taxon>Bacillaceae</taxon>
        <taxon>Bacillus</taxon>
    </lineage>
</organism>